<dbReference type="Pfam" id="PF03403">
    <property type="entry name" value="PAF-AH_p_II"/>
    <property type="match status" value="2"/>
</dbReference>
<dbReference type="AlphaFoldDB" id="A0A8E2FAT3"/>
<dbReference type="OrthoDB" id="2363873at2759"/>
<dbReference type="InterPro" id="IPR029058">
    <property type="entry name" value="AB_hydrolase_fold"/>
</dbReference>
<evidence type="ECO:0000256" key="2">
    <source>
        <dbReference type="ARBA" id="ARBA00022801"/>
    </source>
</evidence>
<keyword evidence="4" id="KW-0443">Lipid metabolism</keyword>
<name>A0A8E2FAT3_9PEZI</name>
<dbReference type="EMBL" id="KV748790">
    <property type="protein sequence ID" value="OCL13063.1"/>
    <property type="molecule type" value="Genomic_DNA"/>
</dbReference>
<organism evidence="5 6">
    <name type="scientific">Glonium stellatum</name>
    <dbReference type="NCBI Taxonomy" id="574774"/>
    <lineage>
        <taxon>Eukaryota</taxon>
        <taxon>Fungi</taxon>
        <taxon>Dikarya</taxon>
        <taxon>Ascomycota</taxon>
        <taxon>Pezizomycotina</taxon>
        <taxon>Dothideomycetes</taxon>
        <taxon>Pleosporomycetidae</taxon>
        <taxon>Gloniales</taxon>
        <taxon>Gloniaceae</taxon>
        <taxon>Glonium</taxon>
    </lineage>
</organism>
<evidence type="ECO:0000313" key="5">
    <source>
        <dbReference type="EMBL" id="OCL13063.1"/>
    </source>
</evidence>
<keyword evidence="6" id="KW-1185">Reference proteome</keyword>
<dbReference type="GO" id="GO:0016042">
    <property type="term" value="P:lipid catabolic process"/>
    <property type="evidence" value="ECO:0007669"/>
    <property type="project" value="UniProtKB-KW"/>
</dbReference>
<accession>A0A8E2FAT3</accession>
<proteinExistence type="predicted"/>
<protein>
    <recommendedName>
        <fullName evidence="1">1-alkyl-2-acetylglycerophosphocholine esterase</fullName>
        <ecNumber evidence="1">3.1.1.47</ecNumber>
    </recommendedName>
</protein>
<dbReference type="SUPFAM" id="SSF53474">
    <property type="entry name" value="alpha/beta-Hydrolases"/>
    <property type="match status" value="1"/>
</dbReference>
<keyword evidence="3" id="KW-0442">Lipid degradation</keyword>
<evidence type="ECO:0000256" key="3">
    <source>
        <dbReference type="ARBA" id="ARBA00022963"/>
    </source>
</evidence>
<evidence type="ECO:0000256" key="1">
    <source>
        <dbReference type="ARBA" id="ARBA00013201"/>
    </source>
</evidence>
<dbReference type="PANTHER" id="PTHR10272">
    <property type="entry name" value="PLATELET-ACTIVATING FACTOR ACETYLHYDROLASE"/>
    <property type="match status" value="1"/>
</dbReference>
<dbReference type="Gene3D" id="3.40.50.1820">
    <property type="entry name" value="alpha/beta hydrolase"/>
    <property type="match status" value="1"/>
</dbReference>
<dbReference type="PANTHER" id="PTHR10272:SF14">
    <property type="entry name" value="PAF ACETYLHYDROLASE FAMILY PROTEIN"/>
    <property type="match status" value="1"/>
</dbReference>
<keyword evidence="2 5" id="KW-0378">Hydrolase</keyword>
<gene>
    <name evidence="5" type="ORF">AOQ84DRAFT_372520</name>
</gene>
<dbReference type="GO" id="GO:0003847">
    <property type="term" value="F:1-alkyl-2-acetylglycerophosphocholine esterase activity"/>
    <property type="evidence" value="ECO:0007669"/>
    <property type="project" value="UniProtKB-EC"/>
</dbReference>
<dbReference type="EC" id="3.1.1.47" evidence="1"/>
<reference evidence="5 6" key="1">
    <citation type="journal article" date="2016" name="Nat. Commun.">
        <title>Ectomycorrhizal ecology is imprinted in the genome of the dominant symbiotic fungus Cenococcum geophilum.</title>
        <authorList>
            <consortium name="DOE Joint Genome Institute"/>
            <person name="Peter M."/>
            <person name="Kohler A."/>
            <person name="Ohm R.A."/>
            <person name="Kuo A."/>
            <person name="Krutzmann J."/>
            <person name="Morin E."/>
            <person name="Arend M."/>
            <person name="Barry K.W."/>
            <person name="Binder M."/>
            <person name="Choi C."/>
            <person name="Clum A."/>
            <person name="Copeland A."/>
            <person name="Grisel N."/>
            <person name="Haridas S."/>
            <person name="Kipfer T."/>
            <person name="LaButti K."/>
            <person name="Lindquist E."/>
            <person name="Lipzen A."/>
            <person name="Maire R."/>
            <person name="Meier B."/>
            <person name="Mihaltcheva S."/>
            <person name="Molinier V."/>
            <person name="Murat C."/>
            <person name="Poggeler S."/>
            <person name="Quandt C.A."/>
            <person name="Sperisen C."/>
            <person name="Tritt A."/>
            <person name="Tisserant E."/>
            <person name="Crous P.W."/>
            <person name="Henrissat B."/>
            <person name="Nehls U."/>
            <person name="Egli S."/>
            <person name="Spatafora J.W."/>
            <person name="Grigoriev I.V."/>
            <person name="Martin F.M."/>
        </authorList>
    </citation>
    <scope>NUCLEOTIDE SEQUENCE [LARGE SCALE GENOMIC DNA]</scope>
    <source>
        <strain evidence="5 6">CBS 207.34</strain>
    </source>
</reference>
<sequence>MLSLFFTSSAASSIQLGHFPVSITATQLTDYTRLDPFAPSMQPRTLMISVFRPDKHCSNYTSTPYMPSITASYEDMKFSAYGVPVGTFKNLTLRTCIAPSSETRHNSNTFPLVLFSGALATSRYLYNAMAATVSSAGFLVVSVDHPYDTDIVEFPSGKTVLGLNLSDSQIPLAVETRAKDLSFVIDKFGSPGYLQSLLGRNTCDSVKAVKKVTAFAHSLGGAGVIYALSQDSRLRGGVNLDGSIFGPAVKIGTDKPVLLFGHEGKNLSTDSTWAELWPHLNGWKRELELIGSAHYTFSDLPLIATKLGGVEMLPEGTKSLIGRIDGERAMRVIGNYVEAFLDLVLNGSQENLLDGESKEFPEVKFVE</sequence>
<evidence type="ECO:0000313" key="6">
    <source>
        <dbReference type="Proteomes" id="UP000250140"/>
    </source>
</evidence>
<dbReference type="Proteomes" id="UP000250140">
    <property type="component" value="Unassembled WGS sequence"/>
</dbReference>
<evidence type="ECO:0000256" key="4">
    <source>
        <dbReference type="ARBA" id="ARBA00023098"/>
    </source>
</evidence>